<organism evidence="1 2">
    <name type="scientific">Bacillus coahuilensis p1.1.43</name>
    <dbReference type="NCBI Taxonomy" id="1150625"/>
    <lineage>
        <taxon>Bacteria</taxon>
        <taxon>Bacillati</taxon>
        <taxon>Bacillota</taxon>
        <taxon>Bacilli</taxon>
        <taxon>Bacillales</taxon>
        <taxon>Bacillaceae</taxon>
        <taxon>Bacillus</taxon>
    </lineage>
</organism>
<dbReference type="InterPro" id="IPR005560">
    <property type="entry name" value="Csp_YhjQ"/>
</dbReference>
<dbReference type="EMBL" id="LDYG01000028">
    <property type="protein sequence ID" value="KUP06456.1"/>
    <property type="molecule type" value="Genomic_DNA"/>
</dbReference>
<sequence length="105" mass="12046">MNQQYKPALQALLDVVEASQVCYHAALKEKNLEKVIEASVELSSICTYSSLAISRSSEYMEMIVKLTYDVIKKCCEVIKSFDYPFCKHCYEACIRALKVQYSEIE</sequence>
<gene>
    <name evidence="1" type="ORF">Q75_07945</name>
</gene>
<evidence type="ECO:0008006" key="3">
    <source>
        <dbReference type="Google" id="ProtNLM"/>
    </source>
</evidence>
<accession>A0A147K8C0</accession>
<reference evidence="1 2" key="1">
    <citation type="journal article" date="2016" name="Front. Microbiol.">
        <title>Microevolution Analysis of Bacillus coahuilensis Unveils Differences in Phosphorus Acquisition Strategies and Their Regulation.</title>
        <authorList>
            <person name="Gomez-Lunar Z."/>
            <person name="Hernandez-Gonzalez I."/>
            <person name="Rodriguez-Torres M.D."/>
            <person name="Souza V."/>
            <person name="Olmedo-Alvarez G."/>
        </authorList>
    </citation>
    <scope>NUCLEOTIDE SEQUENCE [LARGE SCALE GENOMIC DNA]</scope>
    <source>
        <strain evidence="2">p1.1.43</strain>
    </source>
</reference>
<keyword evidence="2" id="KW-1185">Reference proteome</keyword>
<proteinExistence type="predicted"/>
<protein>
    <recommendedName>
        <fullName evidence="3">Four helix bundle protein</fullName>
    </recommendedName>
</protein>
<dbReference type="PATRIC" id="fig|1150625.3.peg.1679"/>
<name>A0A147K8C0_9BACI</name>
<comment type="caution">
    <text evidence="1">The sequence shown here is derived from an EMBL/GenBank/DDBJ whole genome shotgun (WGS) entry which is preliminary data.</text>
</comment>
<evidence type="ECO:0000313" key="2">
    <source>
        <dbReference type="Proteomes" id="UP000074108"/>
    </source>
</evidence>
<dbReference type="Gene3D" id="1.20.1270.360">
    <property type="match status" value="1"/>
</dbReference>
<dbReference type="AlphaFoldDB" id="A0A147K8C0"/>
<dbReference type="Proteomes" id="UP000074108">
    <property type="component" value="Unassembled WGS sequence"/>
</dbReference>
<evidence type="ECO:0000313" key="1">
    <source>
        <dbReference type="EMBL" id="KUP06456.1"/>
    </source>
</evidence>
<dbReference type="STRING" id="1150625.Q75_07945"/>
<dbReference type="RefSeq" id="WP_059282841.1">
    <property type="nucleotide sequence ID" value="NZ_LDYG01000028.1"/>
</dbReference>
<dbReference type="Pfam" id="PF03860">
    <property type="entry name" value="Csp"/>
    <property type="match status" value="1"/>
</dbReference>